<organism evidence="2 3">
    <name type="scientific">candidate division CPR3 bacterium GW2011_GWF2_35_18</name>
    <dbReference type="NCBI Taxonomy" id="1618350"/>
    <lineage>
        <taxon>Bacteria</taxon>
        <taxon>Bacteria division CPR3</taxon>
    </lineage>
</organism>
<comment type="caution">
    <text evidence="2">The sequence shown here is derived from an EMBL/GenBank/DDBJ whole genome shotgun (WGS) entry which is preliminary data.</text>
</comment>
<dbReference type="InterPro" id="IPR037883">
    <property type="entry name" value="Knr4/Smi1-like_sf"/>
</dbReference>
<evidence type="ECO:0000313" key="2">
    <source>
        <dbReference type="EMBL" id="KKP69523.1"/>
    </source>
</evidence>
<evidence type="ECO:0000313" key="3">
    <source>
        <dbReference type="Proteomes" id="UP000034581"/>
    </source>
</evidence>
<dbReference type="InterPro" id="IPR018958">
    <property type="entry name" value="Knr4/Smi1-like_dom"/>
</dbReference>
<accession>A0A0G0BJ93</accession>
<gene>
    <name evidence="2" type="ORF">UR67_C0005G0012</name>
</gene>
<dbReference type="Proteomes" id="UP000034581">
    <property type="component" value="Unassembled WGS sequence"/>
</dbReference>
<dbReference type="Pfam" id="PF14096">
    <property type="entry name" value="DUF4274"/>
    <property type="match status" value="1"/>
</dbReference>
<dbReference type="AlphaFoldDB" id="A0A0G0BJ93"/>
<proteinExistence type="predicted"/>
<dbReference type="SUPFAM" id="SSF160631">
    <property type="entry name" value="SMI1/KNR4-like"/>
    <property type="match status" value="1"/>
</dbReference>
<dbReference type="STRING" id="1618350.UR67_C0005G0012"/>
<dbReference type="SMART" id="SM00860">
    <property type="entry name" value="SMI1_KNR4"/>
    <property type="match status" value="1"/>
</dbReference>
<dbReference type="EMBL" id="LBQB01000005">
    <property type="protein sequence ID" value="KKP69523.1"/>
    <property type="molecule type" value="Genomic_DNA"/>
</dbReference>
<feature type="domain" description="Knr4/Smi1-like" evidence="1">
    <location>
        <begin position="32"/>
        <end position="113"/>
    </location>
</feature>
<dbReference type="Pfam" id="PF09346">
    <property type="entry name" value="SMI1_KNR4"/>
    <property type="match status" value="1"/>
</dbReference>
<sequence>MDIPTKQYIRQIQSIFKEVIKHYKSNVRTNKEINPEEIKKLEQLTDYNFPPDLKCFLEWSGVMPIWKAPFMPFINSGKDFYLWSNQLSIVKVKLTSPHYHKKMELMFGDFFDQNNEKYAFHLCFDYNGEVTGKKYAIFIEYGKEKIKHKWVIEDKSDIFILAENINQFLIKYLTYLKSLPIPNPKYPKIDKLLNNHKKLYDYVAKYNWDDGIEEMEYIVKNNNCDKATALLIYWLCIPYYFDDRTGKELKLLPYIIEENFTNNYYQNSENKFDPENNQLENFIKSYKQSKDCVRTLPNHMVKMKV</sequence>
<evidence type="ECO:0000259" key="1">
    <source>
        <dbReference type="SMART" id="SM00860"/>
    </source>
</evidence>
<protein>
    <recommendedName>
        <fullName evidence="1">Knr4/Smi1-like domain-containing protein</fullName>
    </recommendedName>
</protein>
<name>A0A0G0BJ93_UNCC3</name>
<dbReference type="InterPro" id="IPR025369">
    <property type="entry name" value="DUF4274"/>
</dbReference>
<reference evidence="2 3" key="1">
    <citation type="journal article" date="2015" name="Nature">
        <title>rRNA introns, odd ribosomes, and small enigmatic genomes across a large radiation of phyla.</title>
        <authorList>
            <person name="Brown C.T."/>
            <person name="Hug L.A."/>
            <person name="Thomas B.C."/>
            <person name="Sharon I."/>
            <person name="Castelle C.J."/>
            <person name="Singh A."/>
            <person name="Wilkins M.J."/>
            <person name="Williams K.H."/>
            <person name="Banfield J.F."/>
        </authorList>
    </citation>
    <scope>NUCLEOTIDE SEQUENCE [LARGE SCALE GENOMIC DNA]</scope>
</reference>
<dbReference type="Gene3D" id="3.40.1580.10">
    <property type="entry name" value="SMI1/KNR4-like"/>
    <property type="match status" value="1"/>
</dbReference>